<accession>A0AAD4E0T5</accession>
<protein>
    <submittedName>
        <fullName evidence="1">Uncharacterized protein</fullName>
    </submittedName>
</protein>
<dbReference type="RefSeq" id="XP_041222833.1">
    <property type="nucleotide sequence ID" value="XM_041367572.1"/>
</dbReference>
<organism evidence="1 2">
    <name type="scientific">Suillus fuscotomentosus</name>
    <dbReference type="NCBI Taxonomy" id="1912939"/>
    <lineage>
        <taxon>Eukaryota</taxon>
        <taxon>Fungi</taxon>
        <taxon>Dikarya</taxon>
        <taxon>Basidiomycota</taxon>
        <taxon>Agaricomycotina</taxon>
        <taxon>Agaricomycetes</taxon>
        <taxon>Agaricomycetidae</taxon>
        <taxon>Boletales</taxon>
        <taxon>Suillineae</taxon>
        <taxon>Suillaceae</taxon>
        <taxon>Suillus</taxon>
    </lineage>
</organism>
<sequence length="76" mass="7513">MQIKGVVSTGSALTKAGFLVFGPVGFIAPIGVASSAPGIEGIRINTTSLYKQMGVSTEYAGEGARGVPSPGGAETV</sequence>
<dbReference type="GeneID" id="64661870"/>
<dbReference type="Proteomes" id="UP001195769">
    <property type="component" value="Unassembled WGS sequence"/>
</dbReference>
<keyword evidence="2" id="KW-1185">Reference proteome</keyword>
<reference evidence="1" key="1">
    <citation type="journal article" date="2020" name="New Phytol.">
        <title>Comparative genomics reveals dynamic genome evolution in host specialist ectomycorrhizal fungi.</title>
        <authorList>
            <person name="Lofgren L.A."/>
            <person name="Nguyen N.H."/>
            <person name="Vilgalys R."/>
            <person name="Ruytinx J."/>
            <person name="Liao H.L."/>
            <person name="Branco S."/>
            <person name="Kuo A."/>
            <person name="LaButti K."/>
            <person name="Lipzen A."/>
            <person name="Andreopoulos W."/>
            <person name="Pangilinan J."/>
            <person name="Riley R."/>
            <person name="Hundley H."/>
            <person name="Na H."/>
            <person name="Barry K."/>
            <person name="Grigoriev I.V."/>
            <person name="Stajich J.E."/>
            <person name="Kennedy P.G."/>
        </authorList>
    </citation>
    <scope>NUCLEOTIDE SEQUENCE</scope>
    <source>
        <strain evidence="1">FC203</strain>
    </source>
</reference>
<comment type="caution">
    <text evidence="1">The sequence shown here is derived from an EMBL/GenBank/DDBJ whole genome shotgun (WGS) entry which is preliminary data.</text>
</comment>
<evidence type="ECO:0000313" key="1">
    <source>
        <dbReference type="EMBL" id="KAG1897257.1"/>
    </source>
</evidence>
<dbReference type="EMBL" id="JABBWK010000048">
    <property type="protein sequence ID" value="KAG1897257.1"/>
    <property type="molecule type" value="Genomic_DNA"/>
</dbReference>
<dbReference type="AlphaFoldDB" id="A0AAD4E0T5"/>
<proteinExistence type="predicted"/>
<evidence type="ECO:0000313" key="2">
    <source>
        <dbReference type="Proteomes" id="UP001195769"/>
    </source>
</evidence>
<name>A0AAD4E0T5_9AGAM</name>
<gene>
    <name evidence="1" type="ORF">F5891DRAFT_1192203</name>
</gene>